<keyword evidence="3" id="KW-1185">Reference proteome</keyword>
<evidence type="ECO:0000313" key="2">
    <source>
        <dbReference type="EMBL" id="PSR54079.1"/>
    </source>
</evidence>
<protein>
    <recommendedName>
        <fullName evidence="1">RES domain-containing protein</fullName>
    </recommendedName>
</protein>
<evidence type="ECO:0000259" key="1">
    <source>
        <dbReference type="SMART" id="SM00953"/>
    </source>
</evidence>
<dbReference type="AlphaFoldDB" id="A0A2T2YEZ0"/>
<proteinExistence type="predicted"/>
<feature type="domain" description="RES" evidence="1">
    <location>
        <begin position="181"/>
        <end position="337"/>
    </location>
</feature>
<dbReference type="SMART" id="SM00953">
    <property type="entry name" value="RES"/>
    <property type="match status" value="1"/>
</dbReference>
<evidence type="ECO:0000313" key="3">
    <source>
        <dbReference type="Proteomes" id="UP000240357"/>
    </source>
</evidence>
<dbReference type="EMBL" id="PYFT01000001">
    <property type="protein sequence ID" value="PSR54079.1"/>
    <property type="molecule type" value="Genomic_DNA"/>
</dbReference>
<name>A0A2T2YEZ0_9BACT</name>
<dbReference type="InterPro" id="IPR014914">
    <property type="entry name" value="RES_dom"/>
</dbReference>
<accession>A0A2T2YEZ0</accession>
<dbReference type="Proteomes" id="UP000240357">
    <property type="component" value="Unassembled WGS sequence"/>
</dbReference>
<organism evidence="2 3">
    <name type="scientific">Adhaeribacter arboris</name>
    <dbReference type="NCBI Taxonomy" id="2072846"/>
    <lineage>
        <taxon>Bacteria</taxon>
        <taxon>Pseudomonadati</taxon>
        <taxon>Bacteroidota</taxon>
        <taxon>Cytophagia</taxon>
        <taxon>Cytophagales</taxon>
        <taxon>Hymenobacteraceae</taxon>
        <taxon>Adhaeribacter</taxon>
    </lineage>
</organism>
<dbReference type="Pfam" id="PF08808">
    <property type="entry name" value="RES"/>
    <property type="match status" value="1"/>
</dbReference>
<comment type="caution">
    <text evidence="2">The sequence shown here is derived from an EMBL/GenBank/DDBJ whole genome shotgun (WGS) entry which is preliminary data.</text>
</comment>
<sequence length="353" mass="40878">MNCCSECFTSPHLKGIINSFATIGDCDYCYSKQVSIYNPCELNPIFQNILGLYEVNPEVGSPIENKIEQDFTNKIFSQKVSDKRRELLQEIVADDYVSYQELFENPVVLSCTINASNDDKVKPLQITWERFEEEIKSVNRFHLQNLLDLDRLKSLLLPYKYIVSKGRKFFRARISSKIGFSTSEMGHPPADKTKPGRANPLGISYLYLADQVTTTIYEARASLFDYVTIGEFRLKEDIKVINLRGNFYDPITWADGEQQQELENILIHLPFISKLESTLSKPRRRDDNELDYLPTQYLSEYIKSIGYDGVMFQSSLYSKGYNLAIFNPEKFECIKVNVFEIDNIEFKYTMLIT</sequence>
<reference evidence="2 3" key="1">
    <citation type="submission" date="2018-03" db="EMBL/GenBank/DDBJ databases">
        <title>Adhaeribacter sp. HMF7605 Genome sequencing and assembly.</title>
        <authorList>
            <person name="Kang H."/>
            <person name="Kang J."/>
            <person name="Cha I."/>
            <person name="Kim H."/>
            <person name="Joh K."/>
        </authorList>
    </citation>
    <scope>NUCLEOTIDE SEQUENCE [LARGE SCALE GENOMIC DNA]</scope>
    <source>
        <strain evidence="2 3">HMF7605</strain>
    </source>
</reference>
<gene>
    <name evidence="2" type="ORF">AHMF7605_11380</name>
</gene>